<evidence type="ECO:0000256" key="6">
    <source>
        <dbReference type="PROSITE-ProRule" id="PRU00239"/>
    </source>
</evidence>
<dbReference type="EMBL" id="JTDE01021980">
    <property type="protein sequence ID" value="KAF7232221.1"/>
    <property type="molecule type" value="Genomic_DNA"/>
</dbReference>
<dbReference type="InterPro" id="IPR036213">
    <property type="entry name" value="Calpain_III_sf"/>
</dbReference>
<evidence type="ECO:0000259" key="7">
    <source>
        <dbReference type="PROSITE" id="PS50203"/>
    </source>
</evidence>
<dbReference type="GO" id="GO:0004198">
    <property type="term" value="F:calcium-dependent cysteine-type endopeptidase activity"/>
    <property type="evidence" value="ECO:0007669"/>
    <property type="project" value="InterPro"/>
</dbReference>
<dbReference type="GO" id="GO:0006508">
    <property type="term" value="P:proteolysis"/>
    <property type="evidence" value="ECO:0007669"/>
    <property type="project" value="UniProtKB-KW"/>
</dbReference>
<dbReference type="FunFam" id="3.90.70.10:FF:000001">
    <property type="entry name" value="Calpain-1 catalytic subunit"/>
    <property type="match status" value="1"/>
</dbReference>
<name>A0A8S9Y8P9_9TREM</name>
<gene>
    <name evidence="9" type="ORF">EG68_03658</name>
</gene>
<dbReference type="GO" id="GO:0005509">
    <property type="term" value="F:calcium ion binding"/>
    <property type="evidence" value="ECO:0007669"/>
    <property type="project" value="InterPro"/>
</dbReference>
<proteinExistence type="inferred from homology"/>
<dbReference type="Gene3D" id="3.90.70.10">
    <property type="entry name" value="Cysteine proteinases"/>
    <property type="match status" value="1"/>
</dbReference>
<feature type="domain" description="EF-hand" evidence="8">
    <location>
        <begin position="661"/>
        <end position="696"/>
    </location>
</feature>
<dbReference type="SMART" id="SM00720">
    <property type="entry name" value="calpain_III"/>
    <property type="match status" value="1"/>
</dbReference>
<evidence type="ECO:0000256" key="1">
    <source>
        <dbReference type="ARBA" id="ARBA00007623"/>
    </source>
</evidence>
<dbReference type="SUPFAM" id="SSF49758">
    <property type="entry name" value="Calpain large subunit, middle domain (domain III)"/>
    <property type="match status" value="1"/>
</dbReference>
<evidence type="ECO:0000256" key="2">
    <source>
        <dbReference type="ARBA" id="ARBA00022670"/>
    </source>
</evidence>
<keyword evidence="10" id="KW-1185">Reference proteome</keyword>
<dbReference type="SUPFAM" id="SSF47473">
    <property type="entry name" value="EF-hand"/>
    <property type="match status" value="1"/>
</dbReference>
<dbReference type="GO" id="GO:0005737">
    <property type="term" value="C:cytoplasm"/>
    <property type="evidence" value="ECO:0007669"/>
    <property type="project" value="TreeGrafter"/>
</dbReference>
<feature type="active site" evidence="5 6">
    <location>
        <position position="340"/>
    </location>
</feature>
<keyword evidence="2 6" id="KW-0645">Protease</keyword>
<feature type="active site" evidence="5 6">
    <location>
        <position position="316"/>
    </location>
</feature>
<dbReference type="CDD" id="cd00214">
    <property type="entry name" value="Calpain_III"/>
    <property type="match status" value="1"/>
</dbReference>
<dbReference type="InterPro" id="IPR022682">
    <property type="entry name" value="Calpain_domain_III"/>
</dbReference>
<dbReference type="Pfam" id="PF01067">
    <property type="entry name" value="Calpain_III"/>
    <property type="match status" value="1"/>
</dbReference>
<evidence type="ECO:0000256" key="3">
    <source>
        <dbReference type="ARBA" id="ARBA00022801"/>
    </source>
</evidence>
<dbReference type="Gene3D" id="2.60.120.380">
    <property type="match status" value="1"/>
</dbReference>
<dbReference type="InterPro" id="IPR000169">
    <property type="entry name" value="Pept_cys_AS"/>
</dbReference>
<dbReference type="SMART" id="SM00230">
    <property type="entry name" value="CysPc"/>
    <property type="match status" value="1"/>
</dbReference>
<dbReference type="InterPro" id="IPR022684">
    <property type="entry name" value="Calpain_cysteine_protease"/>
</dbReference>
<feature type="domain" description="Calpain catalytic" evidence="7">
    <location>
        <begin position="102"/>
        <end position="400"/>
    </location>
</feature>
<dbReference type="PROSITE" id="PS50203">
    <property type="entry name" value="CALPAIN_CAT"/>
    <property type="match status" value="1"/>
</dbReference>
<dbReference type="PANTHER" id="PTHR10183">
    <property type="entry name" value="CALPAIN"/>
    <property type="match status" value="1"/>
</dbReference>
<sequence>MGRITIVYAPDAESSGTSKRSAAMSNNLGYLDSGRQVDVKRESPNDYLDILKPKKGKGRMEFNPYVPKTLTQKGYTKYKLMMSVANKQYETLIRHLQRERKLWEDPDFPTNDSSIGIPEMRGKLEWKRPREINPRAEFFVGGASRFDIEQGSVGDCWLLAVVSSISSYPQLFDHVVPKEQTLQDQQTYVGVFRVRFWRFGQWVEVLVDDRLPVYRGTTRLAFMHSADDSEFWSALLEKAYAKINGCYHNLSGGTQSEAMEDLTGGVCETIQLDPKNRPKDLLQMMLLYEKRCCLMGCSIDSQVIEAKMENGLIAGHAYSVTGVRCVTYQGRKQYLVRCRNPWGGNYEWKGDWSDRSPLWNQVSTQEKKSLDLEFRDDGEFWMSFEDFITFFTRLEVCHLGLESLEHGQDFRGKRRLEESIFAGQWEKNVNAGGCINNRTSFWTNPQFRITITDPDPGDQDNLSTAIIGLMQRDVRKKSGADFLTIGFMLYEVDANQQTLLTQAQLLTKRAAGKSTFVNTREVAKCFRFPVGSYVVIPSTFEPNQEAHFIVRVLTEVAVKDRELDDDNTNQDVPDDVMDAVKLEDEILNEDSEIEKKFDQLCDKKTNAISAVQLKELLNGSTLQDMPEFQGFNKEMCRSMVASVDHNLTGLVEKPEFMDLWQRAKAYKMIFLKYDVDQSGFFKANEFREALKAAGYNVSNKLFNALVHRYEDPDTELMRFEDFMLCCVRLKNVFETVAAQPKTQEGAPMFNAEDYLRCSVYI</sequence>
<dbReference type="InterPro" id="IPR022683">
    <property type="entry name" value="Calpain_III"/>
</dbReference>
<comment type="caution">
    <text evidence="9">The sequence shown here is derived from an EMBL/GenBank/DDBJ whole genome shotgun (WGS) entry which is preliminary data.</text>
</comment>
<feature type="active site" evidence="5 6">
    <location>
        <position position="156"/>
    </location>
</feature>
<evidence type="ECO:0008006" key="11">
    <source>
        <dbReference type="Google" id="ProtNLM"/>
    </source>
</evidence>
<evidence type="ECO:0000313" key="10">
    <source>
        <dbReference type="Proteomes" id="UP000822476"/>
    </source>
</evidence>
<dbReference type="PRINTS" id="PR00704">
    <property type="entry name" value="CALPAIN"/>
</dbReference>
<dbReference type="InterPro" id="IPR033883">
    <property type="entry name" value="C2_III"/>
</dbReference>
<dbReference type="InterPro" id="IPR011992">
    <property type="entry name" value="EF-hand-dom_pair"/>
</dbReference>
<evidence type="ECO:0000256" key="4">
    <source>
        <dbReference type="ARBA" id="ARBA00022807"/>
    </source>
</evidence>
<dbReference type="InterPro" id="IPR038765">
    <property type="entry name" value="Papain-like_cys_pep_sf"/>
</dbReference>
<dbReference type="Gene3D" id="1.10.238.10">
    <property type="entry name" value="EF-hand"/>
    <property type="match status" value="1"/>
</dbReference>
<organism evidence="9 10">
    <name type="scientific">Paragonimus skrjabini miyazakii</name>
    <dbReference type="NCBI Taxonomy" id="59628"/>
    <lineage>
        <taxon>Eukaryota</taxon>
        <taxon>Metazoa</taxon>
        <taxon>Spiralia</taxon>
        <taxon>Lophotrochozoa</taxon>
        <taxon>Platyhelminthes</taxon>
        <taxon>Trematoda</taxon>
        <taxon>Digenea</taxon>
        <taxon>Plagiorchiida</taxon>
        <taxon>Troglotremata</taxon>
        <taxon>Troglotrematidae</taxon>
        <taxon>Paragonimus</taxon>
    </lineage>
</organism>
<evidence type="ECO:0000259" key="8">
    <source>
        <dbReference type="PROSITE" id="PS50222"/>
    </source>
</evidence>
<comment type="similarity">
    <text evidence="1">Belongs to the peptidase C2 family.</text>
</comment>
<dbReference type="PANTHER" id="PTHR10183:SF433">
    <property type="entry name" value="CALPAIN-A-RELATED"/>
    <property type="match status" value="1"/>
</dbReference>
<reference evidence="9" key="1">
    <citation type="submission" date="2019-07" db="EMBL/GenBank/DDBJ databases">
        <title>Annotation for the trematode Paragonimus miyazaki's.</title>
        <authorList>
            <person name="Choi Y.-J."/>
        </authorList>
    </citation>
    <scope>NUCLEOTIDE SEQUENCE</scope>
    <source>
        <strain evidence="9">Japan</strain>
    </source>
</reference>
<keyword evidence="3 6" id="KW-0378">Hydrolase</keyword>
<protein>
    <recommendedName>
        <fullName evidence="11">Calpain</fullName>
    </recommendedName>
</protein>
<keyword evidence="4 6" id="KW-0788">Thiol protease</keyword>
<dbReference type="CDD" id="cd00044">
    <property type="entry name" value="CysPc"/>
    <property type="match status" value="1"/>
</dbReference>
<evidence type="ECO:0000313" key="9">
    <source>
        <dbReference type="EMBL" id="KAF7232221.1"/>
    </source>
</evidence>
<dbReference type="Pfam" id="PF00648">
    <property type="entry name" value="Peptidase_C2"/>
    <property type="match status" value="1"/>
</dbReference>
<accession>A0A8S9Y8P9</accession>
<dbReference type="InterPro" id="IPR001300">
    <property type="entry name" value="Peptidase_C2_calpain_cat"/>
</dbReference>
<dbReference type="PROSITE" id="PS00139">
    <property type="entry name" value="THIOL_PROTEASE_CYS"/>
    <property type="match status" value="1"/>
</dbReference>
<dbReference type="CDD" id="cd16182">
    <property type="entry name" value="EFh_PEF_Group_II_CAPN_like"/>
    <property type="match status" value="1"/>
</dbReference>
<evidence type="ECO:0000256" key="5">
    <source>
        <dbReference type="PIRSR" id="PIRSR622684-1"/>
    </source>
</evidence>
<dbReference type="AlphaFoldDB" id="A0A8S9Y8P9"/>
<dbReference type="PROSITE" id="PS50222">
    <property type="entry name" value="EF_HAND_2"/>
    <property type="match status" value="1"/>
</dbReference>
<dbReference type="InterPro" id="IPR002048">
    <property type="entry name" value="EF_hand_dom"/>
</dbReference>
<dbReference type="SUPFAM" id="SSF54001">
    <property type="entry name" value="Cysteine proteinases"/>
    <property type="match status" value="1"/>
</dbReference>
<dbReference type="Proteomes" id="UP000822476">
    <property type="component" value="Unassembled WGS sequence"/>
</dbReference>
<dbReference type="OrthoDB" id="424753at2759"/>